<organism evidence="9 10">
    <name type="scientific">Candidatus Terrybacteria bacterium RIFCSPHIGHO2_01_FULL_48_17</name>
    <dbReference type="NCBI Taxonomy" id="1802362"/>
    <lineage>
        <taxon>Bacteria</taxon>
        <taxon>Candidatus Terryibacteriota</taxon>
    </lineage>
</organism>
<dbReference type="SUPFAM" id="SSF55666">
    <property type="entry name" value="Ribonuclease PH domain 2-like"/>
    <property type="match status" value="2"/>
</dbReference>
<dbReference type="SUPFAM" id="SSF54211">
    <property type="entry name" value="Ribosomal protein S5 domain 2-like"/>
    <property type="match status" value="2"/>
</dbReference>
<dbReference type="InterPro" id="IPR012162">
    <property type="entry name" value="PNPase"/>
</dbReference>
<dbReference type="Pfam" id="PF00013">
    <property type="entry name" value="KH_1"/>
    <property type="match status" value="1"/>
</dbReference>
<dbReference type="NCBIfam" id="TIGR03591">
    <property type="entry name" value="polynuc_phos"/>
    <property type="match status" value="1"/>
</dbReference>
<dbReference type="PANTHER" id="PTHR11252:SF0">
    <property type="entry name" value="POLYRIBONUCLEOTIDE NUCLEOTIDYLTRANSFERASE 1, MITOCHONDRIAL"/>
    <property type="match status" value="1"/>
</dbReference>
<comment type="similarity">
    <text evidence="1 6">Belongs to the polyribonucleotide nucleotidyltransferase family.</text>
</comment>
<dbReference type="EMBL" id="MHSS01000004">
    <property type="protein sequence ID" value="OHA48696.1"/>
    <property type="molecule type" value="Genomic_DNA"/>
</dbReference>
<feature type="binding site" evidence="6">
    <location>
        <position position="495"/>
    </location>
    <ligand>
        <name>Mg(2+)</name>
        <dbReference type="ChEBI" id="CHEBI:18420"/>
    </ligand>
</feature>
<dbReference type="InterPro" id="IPR027408">
    <property type="entry name" value="PNPase/RNase_PH_dom_sf"/>
</dbReference>
<dbReference type="FunFam" id="3.30.1370.10:FF:000001">
    <property type="entry name" value="Polyribonucleotide nucleotidyltransferase"/>
    <property type="match status" value="1"/>
</dbReference>
<dbReference type="GO" id="GO:0003723">
    <property type="term" value="F:RNA binding"/>
    <property type="evidence" value="ECO:0007669"/>
    <property type="project" value="UniProtKB-UniRule"/>
</dbReference>
<dbReference type="GO" id="GO:0006402">
    <property type="term" value="P:mRNA catabolic process"/>
    <property type="evidence" value="ECO:0007669"/>
    <property type="project" value="UniProtKB-UniRule"/>
</dbReference>
<keyword evidence="2 6" id="KW-0963">Cytoplasm</keyword>
<dbReference type="InterPro" id="IPR004088">
    <property type="entry name" value="KH_dom_type_1"/>
</dbReference>
<evidence type="ECO:0000256" key="7">
    <source>
        <dbReference type="SAM" id="MobiDB-lite"/>
    </source>
</evidence>
<dbReference type="Pfam" id="PF00575">
    <property type="entry name" value="S1"/>
    <property type="match status" value="1"/>
</dbReference>
<dbReference type="GO" id="GO:0000175">
    <property type="term" value="F:3'-5'-RNA exonuclease activity"/>
    <property type="evidence" value="ECO:0007669"/>
    <property type="project" value="TreeGrafter"/>
</dbReference>
<dbReference type="GO" id="GO:0000287">
    <property type="term" value="F:magnesium ion binding"/>
    <property type="evidence" value="ECO:0007669"/>
    <property type="project" value="UniProtKB-UniRule"/>
</dbReference>
<dbReference type="GO" id="GO:0004654">
    <property type="term" value="F:polyribonucleotide nucleotidyltransferase activity"/>
    <property type="evidence" value="ECO:0007669"/>
    <property type="project" value="UniProtKB-UniRule"/>
</dbReference>
<dbReference type="InterPro" id="IPR015847">
    <property type="entry name" value="ExoRNase_PH_dom2"/>
</dbReference>
<dbReference type="InterPro" id="IPR012340">
    <property type="entry name" value="NA-bd_OB-fold"/>
</dbReference>
<accession>A0A1G2PK58</accession>
<keyword evidence="4 6" id="KW-0548">Nucleotidyltransferase</keyword>
<proteinExistence type="inferred from homology"/>
<dbReference type="NCBIfam" id="NF008805">
    <property type="entry name" value="PRK11824.1"/>
    <property type="match status" value="1"/>
</dbReference>
<dbReference type="Gene3D" id="3.30.230.70">
    <property type="entry name" value="GHMP Kinase, N-terminal domain"/>
    <property type="match status" value="2"/>
</dbReference>
<dbReference type="SUPFAM" id="SSF54791">
    <property type="entry name" value="Eukaryotic type KH-domain (KH-domain type I)"/>
    <property type="match status" value="1"/>
</dbReference>
<dbReference type="EC" id="2.7.7.8" evidence="6"/>
<dbReference type="CDD" id="cd11364">
    <property type="entry name" value="RNase_PH_PNPase_2"/>
    <property type="match status" value="1"/>
</dbReference>
<dbReference type="InterPro" id="IPR020568">
    <property type="entry name" value="Ribosomal_Su5_D2-typ_SF"/>
</dbReference>
<dbReference type="Gene3D" id="3.30.1370.10">
    <property type="entry name" value="K Homology domain, type 1"/>
    <property type="match status" value="1"/>
</dbReference>
<dbReference type="SMART" id="SM00322">
    <property type="entry name" value="KH"/>
    <property type="match status" value="1"/>
</dbReference>
<feature type="region of interest" description="Disordered" evidence="7">
    <location>
        <begin position="702"/>
        <end position="739"/>
    </location>
</feature>
<keyword evidence="6" id="KW-0460">Magnesium</keyword>
<comment type="function">
    <text evidence="6">Involved in mRNA degradation. Catalyzes the phosphorolysis of single-stranded polyribonucleotides processively in the 3'- to 5'-direction.</text>
</comment>
<evidence type="ECO:0000256" key="2">
    <source>
        <dbReference type="ARBA" id="ARBA00022490"/>
    </source>
</evidence>
<evidence type="ECO:0000256" key="6">
    <source>
        <dbReference type="HAMAP-Rule" id="MF_01595"/>
    </source>
</evidence>
<dbReference type="PANTHER" id="PTHR11252">
    <property type="entry name" value="POLYRIBONUCLEOTIDE NUCLEOTIDYLTRANSFERASE"/>
    <property type="match status" value="1"/>
</dbReference>
<dbReference type="GO" id="GO:0006396">
    <property type="term" value="P:RNA processing"/>
    <property type="evidence" value="ECO:0007669"/>
    <property type="project" value="InterPro"/>
</dbReference>
<evidence type="ECO:0000259" key="8">
    <source>
        <dbReference type="PROSITE" id="PS50126"/>
    </source>
</evidence>
<feature type="binding site" evidence="6">
    <location>
        <position position="501"/>
    </location>
    <ligand>
        <name>Mg(2+)</name>
        <dbReference type="ChEBI" id="CHEBI:18420"/>
    </ligand>
</feature>
<evidence type="ECO:0000313" key="10">
    <source>
        <dbReference type="Proteomes" id="UP000177629"/>
    </source>
</evidence>
<dbReference type="InterPro" id="IPR004087">
    <property type="entry name" value="KH_dom"/>
</dbReference>
<name>A0A1G2PK58_9BACT</name>
<feature type="domain" description="S1 motif" evidence="8">
    <location>
        <begin position="631"/>
        <end position="699"/>
    </location>
</feature>
<dbReference type="HAMAP" id="MF_01595">
    <property type="entry name" value="PNPase"/>
    <property type="match status" value="1"/>
</dbReference>
<dbReference type="Proteomes" id="UP000177629">
    <property type="component" value="Unassembled WGS sequence"/>
</dbReference>
<dbReference type="InterPro" id="IPR036612">
    <property type="entry name" value="KH_dom_type_1_sf"/>
</dbReference>
<comment type="cofactor">
    <cofactor evidence="6">
        <name>Mg(2+)</name>
        <dbReference type="ChEBI" id="CHEBI:18420"/>
    </cofactor>
</comment>
<dbReference type="Pfam" id="PF03726">
    <property type="entry name" value="PNPase"/>
    <property type="match status" value="1"/>
</dbReference>
<keyword evidence="3 6" id="KW-0808">Transferase</keyword>
<dbReference type="InterPro" id="IPR015848">
    <property type="entry name" value="PNPase_PH_RNA-bd_bac/org-type"/>
</dbReference>
<dbReference type="SUPFAM" id="SSF50249">
    <property type="entry name" value="Nucleic acid-binding proteins"/>
    <property type="match status" value="1"/>
</dbReference>
<evidence type="ECO:0000256" key="3">
    <source>
        <dbReference type="ARBA" id="ARBA00022679"/>
    </source>
</evidence>
<gene>
    <name evidence="6" type="primary">pnp</name>
    <name evidence="9" type="ORF">A2806_01055</name>
</gene>
<dbReference type="AlphaFoldDB" id="A0A1G2PK58"/>
<dbReference type="InterPro" id="IPR003029">
    <property type="entry name" value="S1_domain"/>
</dbReference>
<dbReference type="Gene3D" id="2.40.50.140">
    <property type="entry name" value="Nucleic acid-binding proteins"/>
    <property type="match status" value="1"/>
</dbReference>
<evidence type="ECO:0000256" key="5">
    <source>
        <dbReference type="ARBA" id="ARBA00022884"/>
    </source>
</evidence>
<comment type="caution">
    <text evidence="9">The sequence shown here is derived from an EMBL/GenBank/DDBJ whole genome shotgun (WGS) entry which is preliminary data.</text>
</comment>
<dbReference type="Pfam" id="PF01138">
    <property type="entry name" value="RNase_PH"/>
    <property type="match status" value="2"/>
</dbReference>
<dbReference type="CDD" id="cd02393">
    <property type="entry name" value="KH-I_PNPase"/>
    <property type="match status" value="1"/>
</dbReference>
<dbReference type="PIRSF" id="PIRSF005499">
    <property type="entry name" value="PNPase"/>
    <property type="match status" value="1"/>
</dbReference>
<dbReference type="InterPro" id="IPR036345">
    <property type="entry name" value="ExoRNase_PH_dom2_sf"/>
</dbReference>
<dbReference type="STRING" id="1802362.A2806_01055"/>
<comment type="subcellular location">
    <subcellularLocation>
        <location evidence="6">Cytoplasm</location>
    </subcellularLocation>
</comment>
<keyword evidence="6" id="KW-0479">Metal-binding</keyword>
<dbReference type="Pfam" id="PF03725">
    <property type="entry name" value="RNase_PH_C"/>
    <property type="match status" value="1"/>
</dbReference>
<evidence type="ECO:0000256" key="4">
    <source>
        <dbReference type="ARBA" id="ARBA00022695"/>
    </source>
</evidence>
<dbReference type="GO" id="GO:0005829">
    <property type="term" value="C:cytosol"/>
    <property type="evidence" value="ECO:0007669"/>
    <property type="project" value="TreeGrafter"/>
</dbReference>
<dbReference type="InterPro" id="IPR001247">
    <property type="entry name" value="ExoRNase_PH_dom1"/>
</dbReference>
<keyword evidence="5 6" id="KW-0694">RNA-binding</keyword>
<dbReference type="FunFam" id="3.30.230.70:FF:000001">
    <property type="entry name" value="Polyribonucleotide nucleotidyltransferase"/>
    <property type="match status" value="1"/>
</dbReference>
<comment type="catalytic activity">
    <reaction evidence="6">
        <text>RNA(n+1) + phosphate = RNA(n) + a ribonucleoside 5'-diphosphate</text>
        <dbReference type="Rhea" id="RHEA:22096"/>
        <dbReference type="Rhea" id="RHEA-COMP:14527"/>
        <dbReference type="Rhea" id="RHEA-COMP:17342"/>
        <dbReference type="ChEBI" id="CHEBI:43474"/>
        <dbReference type="ChEBI" id="CHEBI:57930"/>
        <dbReference type="ChEBI" id="CHEBI:140395"/>
        <dbReference type="EC" id="2.7.7.8"/>
    </reaction>
</comment>
<dbReference type="PROSITE" id="PS50126">
    <property type="entry name" value="S1"/>
    <property type="match status" value="1"/>
</dbReference>
<reference evidence="9 10" key="1">
    <citation type="journal article" date="2016" name="Nat. Commun.">
        <title>Thousands of microbial genomes shed light on interconnected biogeochemical processes in an aquifer system.</title>
        <authorList>
            <person name="Anantharaman K."/>
            <person name="Brown C.T."/>
            <person name="Hug L.A."/>
            <person name="Sharon I."/>
            <person name="Castelle C.J."/>
            <person name="Probst A.J."/>
            <person name="Thomas B.C."/>
            <person name="Singh A."/>
            <person name="Wilkins M.J."/>
            <person name="Karaoz U."/>
            <person name="Brodie E.L."/>
            <person name="Williams K.H."/>
            <person name="Hubbard S.S."/>
            <person name="Banfield J.F."/>
        </authorList>
    </citation>
    <scope>NUCLEOTIDE SEQUENCE [LARGE SCALE GENOMIC DNA]</scope>
</reference>
<evidence type="ECO:0000313" key="9">
    <source>
        <dbReference type="EMBL" id="OHA48696.1"/>
    </source>
</evidence>
<dbReference type="SMART" id="SM00316">
    <property type="entry name" value="S1"/>
    <property type="match status" value="1"/>
</dbReference>
<dbReference type="PROSITE" id="PS50084">
    <property type="entry name" value="KH_TYPE_1"/>
    <property type="match status" value="1"/>
</dbReference>
<evidence type="ECO:0000256" key="1">
    <source>
        <dbReference type="ARBA" id="ARBA00007404"/>
    </source>
</evidence>
<sequence>MSNRLYSYTLPHGVELQISFPGYAEQANAETLVRLGDTVILVTTVMKDARSDGVGFFPLTVEFEEKFYAAGELRTSRFVKREAKPSDEAILAARLIDRTIRPRFPKGMRNEVQVVATTLSYDGENDPDILGILGASIALSCSDIPWHGPIAGVRVAKPNGTILVNPTVAQRAQAKSEIVIAGTKNRINMMEAGLNELSHQEALTLIADGHKEVQKLCTFIENIVKEQGKPKVAADLFEPPRELVKNIRERFGKELKTALFEVPGKVESQSNLRELEERAIEEIGDEQTSAQHIREAFENEINRVVHEEALENGRRADGRKKDEVRILRAQAGVLPRTHGSSVFVRGTTRALATVTLAGPGEQQLVETMEGEWKKNFMLHYNFPPFSVGDIKPFRGPGRREIGHGALAERAISPLIPDRETFPYTIRVVSEILSSNGSSSMASVCAGTLSLMDAGVPLKKPVAGIAMGLMMEQGTGDGGQGTGKYLVLTDIQGPEDHHGDMDLKVAGTKDGFTALQMDVKIEGVTLSVIEETFAQARNAIDHILKTITDVLPAPRPSVGPYAPKVLVLKINPDRIRDVIGPGGRVINTIIEETGATIDVEQDGTVYVTSIDEAAAQKALAWVRNLTREIMPGEEFEGKVSRIFPFGVMLEIMPDKEGLIHVSALERFSIRHPGDAFKPGQVVPVVVKEIDDQGRVNLALKEGYQPEVQSSGFSRPPLPPRPHHGGPRRGFGGNRQSRDRY</sequence>
<protein>
    <recommendedName>
        <fullName evidence="6">Polyribonucleotide nucleotidyltransferase</fullName>
        <ecNumber evidence="6">2.7.7.8</ecNumber>
    </recommendedName>
    <alternativeName>
        <fullName evidence="6">Polynucleotide phosphorylase</fullName>
        <shortName evidence="6">PNPase</shortName>
    </alternativeName>
</protein>